<keyword evidence="3" id="KW-1185">Reference proteome</keyword>
<name>A0A2I2YBJ2_GORGO</name>
<evidence type="ECO:0000313" key="2">
    <source>
        <dbReference type="Ensembl" id="ENSGGOP00000032277.1"/>
    </source>
</evidence>
<evidence type="ECO:0000256" key="1">
    <source>
        <dbReference type="SAM" id="MobiDB-lite"/>
    </source>
</evidence>
<reference evidence="3" key="1">
    <citation type="submission" date="2011-05" db="EMBL/GenBank/DDBJ databases">
        <title>Insights into the evolution of the great apes provided by the gorilla genome.</title>
        <authorList>
            <person name="Scally A."/>
        </authorList>
    </citation>
    <scope>NUCLEOTIDE SEQUENCE [LARGE SCALE GENOMIC DNA]</scope>
</reference>
<dbReference type="Ensembl" id="ENSGGOT00000058864.1">
    <property type="protein sequence ID" value="ENSGGOP00000032277.1"/>
    <property type="gene ID" value="ENSGGOG00000036151.1"/>
</dbReference>
<dbReference type="InParanoid" id="A0A2I2YBJ2"/>
<dbReference type="Proteomes" id="UP000001519">
    <property type="component" value="Chromosome 21"/>
</dbReference>
<reference evidence="2" key="4">
    <citation type="submission" date="2025-09" db="UniProtKB">
        <authorList>
            <consortium name="Ensembl"/>
        </authorList>
    </citation>
    <scope>IDENTIFICATION</scope>
</reference>
<dbReference type="OMA" id="NRVKICS"/>
<protein>
    <submittedName>
        <fullName evidence="2">Uncharacterized protein</fullName>
    </submittedName>
</protein>
<proteinExistence type="predicted"/>
<organism evidence="2 3">
    <name type="scientific">Gorilla gorilla gorilla</name>
    <name type="common">Western lowland gorilla</name>
    <dbReference type="NCBI Taxonomy" id="9595"/>
    <lineage>
        <taxon>Eukaryota</taxon>
        <taxon>Metazoa</taxon>
        <taxon>Chordata</taxon>
        <taxon>Craniata</taxon>
        <taxon>Vertebrata</taxon>
        <taxon>Euteleostomi</taxon>
        <taxon>Mammalia</taxon>
        <taxon>Eutheria</taxon>
        <taxon>Euarchontoglires</taxon>
        <taxon>Primates</taxon>
        <taxon>Haplorrhini</taxon>
        <taxon>Catarrhini</taxon>
        <taxon>Hominidae</taxon>
        <taxon>Gorilla</taxon>
    </lineage>
</organism>
<dbReference type="GeneTree" id="ENSGT00910000147023"/>
<dbReference type="Bgee" id="ENSGGOG00000036151">
    <property type="expression patterns" value="Expressed in frontal cortex and 1 other cell type or tissue"/>
</dbReference>
<sequence length="58" mass="6763">MLNNKQSRFTMRNRVNICSPMTNPNPEQISARQLAKLAGELHRPWWVQSSEPESKQLL</sequence>
<dbReference type="AlphaFoldDB" id="A0A2I2YBJ2"/>
<accession>A0A2I2YBJ2</accession>
<reference evidence="2 3" key="2">
    <citation type="journal article" date="2012" name="Nature">
        <title>Insights into hominid evolution from the gorilla genome sequence.</title>
        <authorList>
            <person name="Scally A."/>
            <person name="Dutheil J.Y."/>
            <person name="Hillier L.W."/>
            <person name="Jordan G.E."/>
            <person name="Goodhead I."/>
            <person name="Herrero J."/>
            <person name="Hobolth A."/>
            <person name="Lappalainen T."/>
            <person name="Mailund T."/>
            <person name="Marques-Bonet T."/>
            <person name="McCarthy S."/>
            <person name="Montgomery S.H."/>
            <person name="Schwalie P.C."/>
            <person name="Tang Y.A."/>
            <person name="Ward M.C."/>
            <person name="Xue Y."/>
            <person name="Yngvadottir B."/>
            <person name="Alkan C."/>
            <person name="Andersen L.N."/>
            <person name="Ayub Q."/>
            <person name="Ball E.V."/>
            <person name="Beal K."/>
            <person name="Bradley B.J."/>
            <person name="Chen Y."/>
            <person name="Clee C.M."/>
            <person name="Fitzgerald S."/>
            <person name="Graves T.A."/>
            <person name="Gu Y."/>
            <person name="Heath P."/>
            <person name="Heger A."/>
            <person name="Karakoc E."/>
            <person name="Kolb-Kokocinski A."/>
            <person name="Laird G.K."/>
            <person name="Lunter G."/>
            <person name="Meader S."/>
            <person name="Mort M."/>
            <person name="Mullikin J.C."/>
            <person name="Munch K."/>
            <person name="O'Connor T.D."/>
            <person name="Phillips A.D."/>
            <person name="Prado-Martinez J."/>
            <person name="Rogers A.S."/>
            <person name="Sajjadian S."/>
            <person name="Schmidt D."/>
            <person name="Shaw K."/>
            <person name="Simpson J.T."/>
            <person name="Stenson P.D."/>
            <person name="Turner D.J."/>
            <person name="Vigilant L."/>
            <person name="Vilella A.J."/>
            <person name="Whitener W."/>
            <person name="Zhu B."/>
            <person name="Cooper D.N."/>
            <person name="de Jong P."/>
            <person name="Dermitzakis E.T."/>
            <person name="Eichler E.E."/>
            <person name="Flicek P."/>
            <person name="Goldman N."/>
            <person name="Mundy N.I."/>
            <person name="Ning Z."/>
            <person name="Odom D.T."/>
            <person name="Ponting C.P."/>
            <person name="Quail M.A."/>
            <person name="Ryder O.A."/>
            <person name="Searle S.M."/>
            <person name="Warren W.C."/>
            <person name="Wilson R.K."/>
            <person name="Schierup M.H."/>
            <person name="Rogers J."/>
            <person name="Tyler-Smith C."/>
            <person name="Durbin R."/>
        </authorList>
    </citation>
    <scope>NUCLEOTIDE SEQUENCE [LARGE SCALE GENOMIC DNA]</scope>
</reference>
<feature type="region of interest" description="Disordered" evidence="1">
    <location>
        <begin position="1"/>
        <end position="26"/>
    </location>
</feature>
<evidence type="ECO:0000313" key="3">
    <source>
        <dbReference type="Proteomes" id="UP000001519"/>
    </source>
</evidence>
<dbReference type="EMBL" id="CABD030118624">
    <property type="status" value="NOT_ANNOTATED_CDS"/>
    <property type="molecule type" value="Genomic_DNA"/>
</dbReference>
<feature type="compositionally biased region" description="Polar residues" evidence="1">
    <location>
        <begin position="1"/>
        <end position="10"/>
    </location>
</feature>
<reference evidence="2" key="3">
    <citation type="submission" date="2025-08" db="UniProtKB">
        <authorList>
            <consortium name="Ensembl"/>
        </authorList>
    </citation>
    <scope>IDENTIFICATION</scope>
</reference>